<evidence type="ECO:0000256" key="1">
    <source>
        <dbReference type="SAM" id="SignalP"/>
    </source>
</evidence>
<sequence length="162" mass="18597">MVKNPKIRNLICLVAMMSCMLSCNHGALVDEFRPVPNQAWNYAFTPEFKVEVKNNTIPYRLKVNVRLTSEYRYANLFVLVHQRSAKHKPSSKRIELQVADKDGRWLGKGIGSLYSYQIAYNTNYHFPDTGTYYFKIEQNMRDSPLKGVSDVGICVLPESVAK</sequence>
<dbReference type="PROSITE" id="PS51257">
    <property type="entry name" value="PROKAR_LIPOPROTEIN"/>
    <property type="match status" value="1"/>
</dbReference>
<name>A0ABV6HD50_9SPHI</name>
<reference evidence="2 3" key="1">
    <citation type="submission" date="2024-09" db="EMBL/GenBank/DDBJ databases">
        <authorList>
            <person name="Sun Q."/>
            <person name="Mori K."/>
        </authorList>
    </citation>
    <scope>NUCLEOTIDE SEQUENCE [LARGE SCALE GENOMIC DNA]</scope>
    <source>
        <strain evidence="2 3">CCM 7765</strain>
    </source>
</reference>
<feature type="signal peptide" evidence="1">
    <location>
        <begin position="1"/>
        <end position="27"/>
    </location>
</feature>
<gene>
    <name evidence="2" type="ORF">ACFFI0_00840</name>
</gene>
<keyword evidence="2" id="KW-0449">Lipoprotein</keyword>
<dbReference type="Pfam" id="PF14109">
    <property type="entry name" value="GldH_lipo"/>
    <property type="match status" value="1"/>
</dbReference>
<keyword evidence="1" id="KW-0732">Signal</keyword>
<organism evidence="2 3">
    <name type="scientific">Olivibacter oleidegradans</name>
    <dbReference type="NCBI Taxonomy" id="760123"/>
    <lineage>
        <taxon>Bacteria</taxon>
        <taxon>Pseudomonadati</taxon>
        <taxon>Bacteroidota</taxon>
        <taxon>Sphingobacteriia</taxon>
        <taxon>Sphingobacteriales</taxon>
        <taxon>Sphingobacteriaceae</taxon>
        <taxon>Olivibacter</taxon>
    </lineage>
</organism>
<protein>
    <submittedName>
        <fullName evidence="2">Gliding motility lipoprotein GldH</fullName>
    </submittedName>
</protein>
<keyword evidence="3" id="KW-1185">Reference proteome</keyword>
<comment type="caution">
    <text evidence="2">The sequence shown here is derived from an EMBL/GenBank/DDBJ whole genome shotgun (WGS) entry which is preliminary data.</text>
</comment>
<dbReference type="RefSeq" id="WP_130855119.1">
    <property type="nucleotide sequence ID" value="NZ_JBHLWO010000001.1"/>
</dbReference>
<feature type="chain" id="PRO_5046987963" evidence="1">
    <location>
        <begin position="28"/>
        <end position="162"/>
    </location>
</feature>
<dbReference type="InterPro" id="IPR020018">
    <property type="entry name" value="Motility-assoc_lipoprot_GldH"/>
</dbReference>
<evidence type="ECO:0000313" key="2">
    <source>
        <dbReference type="EMBL" id="MFC0316824.1"/>
    </source>
</evidence>
<dbReference type="EMBL" id="JBHLWO010000001">
    <property type="protein sequence ID" value="MFC0316824.1"/>
    <property type="molecule type" value="Genomic_DNA"/>
</dbReference>
<evidence type="ECO:0000313" key="3">
    <source>
        <dbReference type="Proteomes" id="UP001589774"/>
    </source>
</evidence>
<proteinExistence type="predicted"/>
<dbReference type="Proteomes" id="UP001589774">
    <property type="component" value="Unassembled WGS sequence"/>
</dbReference>
<dbReference type="NCBIfam" id="TIGR03511">
    <property type="entry name" value="GldH_lipo"/>
    <property type="match status" value="1"/>
</dbReference>
<accession>A0ABV6HD50</accession>